<dbReference type="Proteomes" id="UP000326565">
    <property type="component" value="Unassembled WGS sequence"/>
</dbReference>
<gene>
    <name evidence="3" type="ORF">BDV29DRAFT_192180</name>
</gene>
<evidence type="ECO:0000256" key="1">
    <source>
        <dbReference type="SAM" id="MobiDB-lite"/>
    </source>
</evidence>
<organism evidence="3 4">
    <name type="scientific">Aspergillus leporis</name>
    <dbReference type="NCBI Taxonomy" id="41062"/>
    <lineage>
        <taxon>Eukaryota</taxon>
        <taxon>Fungi</taxon>
        <taxon>Dikarya</taxon>
        <taxon>Ascomycota</taxon>
        <taxon>Pezizomycotina</taxon>
        <taxon>Eurotiomycetes</taxon>
        <taxon>Eurotiomycetidae</taxon>
        <taxon>Eurotiales</taxon>
        <taxon>Aspergillaceae</taxon>
        <taxon>Aspergillus</taxon>
        <taxon>Aspergillus subgen. Circumdati</taxon>
    </lineage>
</organism>
<protein>
    <recommendedName>
        <fullName evidence="2">Integrase zinc-binding domain-containing protein</fullName>
    </recommendedName>
</protein>
<evidence type="ECO:0000313" key="3">
    <source>
        <dbReference type="EMBL" id="KAB8072824.1"/>
    </source>
</evidence>
<feature type="compositionally biased region" description="Low complexity" evidence="1">
    <location>
        <begin position="67"/>
        <end position="82"/>
    </location>
</feature>
<proteinExistence type="predicted"/>
<name>A0A5N5X008_9EURO</name>
<dbReference type="AlphaFoldDB" id="A0A5N5X008"/>
<dbReference type="EMBL" id="ML732238">
    <property type="protein sequence ID" value="KAB8072824.1"/>
    <property type="molecule type" value="Genomic_DNA"/>
</dbReference>
<dbReference type="InterPro" id="IPR041588">
    <property type="entry name" value="Integrase_H2C2"/>
</dbReference>
<keyword evidence="4" id="KW-1185">Reference proteome</keyword>
<evidence type="ECO:0000313" key="4">
    <source>
        <dbReference type="Proteomes" id="UP000326565"/>
    </source>
</evidence>
<sequence>MSGFGRRSTEGQGSYIMSQQIALPAPYSQAEGHEFSVNDSGSYHFPSQSFNSYSPKVGSPYSHSGISPHSQHLSSHHSLGQPVPSSPEHTALQHHHHHHHHQSVQYIPSPRYLQSPRCYPFREAPGETEIESQDSWNETAMLSEPVIPPLDGFPNVREFDQLMRSYVDDLSVKKQDKALIHAKRARNIRTVLLDPKDTTVESAQFRFWVKKMFKLQVVGTASSECTKMICHDGKPVAIREKLFKVLSRAHQQCQHGGRDKTSAQVRQIYSWVPKELISRFVKICPTCQVRRGGSRLTPPNSRRSSPRLEIVSRSPKLPSPPMSRCESALNIQLSLDRSQPDYLCHFSGHNSWAESQKGIQPRPSLTPAHSYGKAMGPLPCSVSTTLDSIHGDLPIPPSQVNYNPGFTPAHGSSSHRDF</sequence>
<feature type="region of interest" description="Disordered" evidence="1">
    <location>
        <begin position="389"/>
        <end position="418"/>
    </location>
</feature>
<accession>A0A5N5X008</accession>
<feature type="region of interest" description="Disordered" evidence="1">
    <location>
        <begin position="56"/>
        <end position="107"/>
    </location>
</feature>
<evidence type="ECO:0000259" key="2">
    <source>
        <dbReference type="Pfam" id="PF17921"/>
    </source>
</evidence>
<feature type="domain" description="Integrase zinc-binding" evidence="2">
    <location>
        <begin position="243"/>
        <end position="291"/>
    </location>
</feature>
<reference evidence="3 4" key="1">
    <citation type="submission" date="2019-04" db="EMBL/GenBank/DDBJ databases">
        <title>Friends and foes A comparative genomics study of 23 Aspergillus species from section Flavi.</title>
        <authorList>
            <consortium name="DOE Joint Genome Institute"/>
            <person name="Kjaerbolling I."/>
            <person name="Vesth T."/>
            <person name="Frisvad J.C."/>
            <person name="Nybo J.L."/>
            <person name="Theobald S."/>
            <person name="Kildgaard S."/>
            <person name="Isbrandt T."/>
            <person name="Kuo A."/>
            <person name="Sato A."/>
            <person name="Lyhne E.K."/>
            <person name="Kogle M.E."/>
            <person name="Wiebenga A."/>
            <person name="Kun R.S."/>
            <person name="Lubbers R.J."/>
            <person name="Makela M.R."/>
            <person name="Barry K."/>
            <person name="Chovatia M."/>
            <person name="Clum A."/>
            <person name="Daum C."/>
            <person name="Haridas S."/>
            <person name="He G."/>
            <person name="LaButti K."/>
            <person name="Lipzen A."/>
            <person name="Mondo S."/>
            <person name="Riley R."/>
            <person name="Salamov A."/>
            <person name="Simmons B.A."/>
            <person name="Magnuson J.K."/>
            <person name="Henrissat B."/>
            <person name="Mortensen U.H."/>
            <person name="Larsen T.O."/>
            <person name="Devries R.P."/>
            <person name="Grigoriev I.V."/>
            <person name="Machida M."/>
            <person name="Baker S.E."/>
            <person name="Andersen M.R."/>
        </authorList>
    </citation>
    <scope>NUCLEOTIDE SEQUENCE [LARGE SCALE GENOMIC DNA]</scope>
    <source>
        <strain evidence="3 4">CBS 151.66</strain>
    </source>
</reference>
<dbReference type="OrthoDB" id="2499658at2759"/>
<feature type="region of interest" description="Disordered" evidence="1">
    <location>
        <begin position="291"/>
        <end position="324"/>
    </location>
</feature>
<feature type="compositionally biased region" description="Basic residues" evidence="1">
    <location>
        <begin position="92"/>
        <end position="102"/>
    </location>
</feature>
<dbReference type="Pfam" id="PF17921">
    <property type="entry name" value="Integrase_H2C2"/>
    <property type="match status" value="1"/>
</dbReference>